<protein>
    <submittedName>
        <fullName evidence="1">Uncharacterized protein</fullName>
    </submittedName>
</protein>
<evidence type="ECO:0000313" key="1">
    <source>
        <dbReference type="EMBL" id="KAI3815435.1"/>
    </source>
</evidence>
<organism evidence="1 2">
    <name type="scientific">Smallanthus sonchifolius</name>
    <dbReference type="NCBI Taxonomy" id="185202"/>
    <lineage>
        <taxon>Eukaryota</taxon>
        <taxon>Viridiplantae</taxon>
        <taxon>Streptophyta</taxon>
        <taxon>Embryophyta</taxon>
        <taxon>Tracheophyta</taxon>
        <taxon>Spermatophyta</taxon>
        <taxon>Magnoliopsida</taxon>
        <taxon>eudicotyledons</taxon>
        <taxon>Gunneridae</taxon>
        <taxon>Pentapetalae</taxon>
        <taxon>asterids</taxon>
        <taxon>campanulids</taxon>
        <taxon>Asterales</taxon>
        <taxon>Asteraceae</taxon>
        <taxon>Asteroideae</taxon>
        <taxon>Heliantheae alliance</taxon>
        <taxon>Millerieae</taxon>
        <taxon>Smallanthus</taxon>
    </lineage>
</organism>
<accession>A0ACB9J782</accession>
<sequence>MLKALRSSSCLQQARFTTGASYLQSNPRHGIKLSSPFHGVLRTVLANKNPNLVQRVFFCSDSSEKSGSDTVSAIEEAESNSAAAIVPTAIRKPDDFLTVLALPLPHRPLFPGFYMPIYVKDPKLLAALVESRKRQAPYAGAFLVKDDPGSEGTGADAEKNIYELKGKDLLNRLHEVGTLAQITSIQGDQVVLIGHRRLRITEMVSEDPLTVKVDHLKDSPYNKDDDVIKATSFEVITTLRDVLKTSSLWRDHVQTYNQHIGDFNYPRLADFGAAISGSNKLQCQQVLEELDVYKRLRLSLELLKKEMEIHKIQESIAKAIEEKISTEQRRYLLNEQYKAIKKELGLETDDKTAVTDKFRDRIDPNKEKIPPHVLQVIEEELKKLQLLEASSSEFNVTRNYLDWLTALPWGNYSDENFDVLRAQQILDEDHYGLTDVKERILEFIAVGKLRGTSQGKIICLSGPPGVGKTSIGRSIARALNRNFYRFSVGGLSDVAEIKGHRRTYIGAMPGKMVQCLKSVGTANPLVLIDEIDKLGRGHAGDPASAMLELLDPEQNANFLDHYLDVPIDLSKVLFVCTANVVETIPGPLLDRMEIIPIAGYITDEKMHIARDYLEKNTRDACGVKPEQVNLTDAALLSLIENYCREAGVRSLQKQIEKIYRKIALQLVRQGAQNKPLGLGSESTQDATESKEIEEAEVVETNVSATTHTPHPDHQASDLKDNEATEKVLVDDKNLADYVGKPVFHAERMYDQTPLGVVMGLAWTAMGGSTLYIETTQVEQGEGKGALHLTGQLGDVMKESAQIAHTVARAILTVKDHDNPFFANSKVHLHVPAGATPKDGPSAGCTMITSLLSLAMNKHVKKDLAMTGEVTLTGRVLPIGGVKEKTIAARRSGVKTIIFPLANKRDFDELAPNVKEGLEVHFVDDYNQIFDLAFETEK</sequence>
<gene>
    <name evidence="1" type="ORF">L1987_15102</name>
</gene>
<reference evidence="2" key="1">
    <citation type="journal article" date="2022" name="Mol. Ecol. Resour.">
        <title>The genomes of chicory, endive, great burdock and yacon provide insights into Asteraceae palaeo-polyploidization history and plant inulin production.</title>
        <authorList>
            <person name="Fan W."/>
            <person name="Wang S."/>
            <person name="Wang H."/>
            <person name="Wang A."/>
            <person name="Jiang F."/>
            <person name="Liu H."/>
            <person name="Zhao H."/>
            <person name="Xu D."/>
            <person name="Zhang Y."/>
        </authorList>
    </citation>
    <scope>NUCLEOTIDE SEQUENCE [LARGE SCALE GENOMIC DNA]</scope>
    <source>
        <strain evidence="2">cv. Yunnan</strain>
    </source>
</reference>
<keyword evidence="2" id="KW-1185">Reference proteome</keyword>
<comment type="caution">
    <text evidence="1">The sequence shown here is derived from an EMBL/GenBank/DDBJ whole genome shotgun (WGS) entry which is preliminary data.</text>
</comment>
<evidence type="ECO:0000313" key="2">
    <source>
        <dbReference type="Proteomes" id="UP001056120"/>
    </source>
</evidence>
<proteinExistence type="predicted"/>
<reference evidence="1 2" key="2">
    <citation type="journal article" date="2022" name="Mol. Ecol. Resour.">
        <title>The genomes of chicory, endive, great burdock and yacon provide insights into Asteraceae paleo-polyploidization history and plant inulin production.</title>
        <authorList>
            <person name="Fan W."/>
            <person name="Wang S."/>
            <person name="Wang H."/>
            <person name="Wang A."/>
            <person name="Jiang F."/>
            <person name="Liu H."/>
            <person name="Zhao H."/>
            <person name="Xu D."/>
            <person name="Zhang Y."/>
        </authorList>
    </citation>
    <scope>NUCLEOTIDE SEQUENCE [LARGE SCALE GENOMIC DNA]</scope>
    <source>
        <strain evidence="2">cv. Yunnan</strain>
        <tissue evidence="1">Leaves</tissue>
    </source>
</reference>
<dbReference type="Proteomes" id="UP001056120">
    <property type="component" value="Linkage Group LG05"/>
</dbReference>
<dbReference type="EMBL" id="CM042022">
    <property type="protein sequence ID" value="KAI3815435.1"/>
    <property type="molecule type" value="Genomic_DNA"/>
</dbReference>
<name>A0ACB9J782_9ASTR</name>